<protein>
    <submittedName>
        <fullName evidence="10">Alanine:cation symporter family protein</fullName>
    </submittedName>
</protein>
<evidence type="ECO:0000313" key="11">
    <source>
        <dbReference type="Proteomes" id="UP000319142"/>
    </source>
</evidence>
<feature type="transmembrane region" description="Helical" evidence="9">
    <location>
        <begin position="139"/>
        <end position="158"/>
    </location>
</feature>
<dbReference type="FunFam" id="1.20.1740.10:FF:000004">
    <property type="entry name" value="Sodium:alanine symporter family protein"/>
    <property type="match status" value="1"/>
</dbReference>
<name>A0A558BIG3_9GAMM</name>
<dbReference type="PANTHER" id="PTHR30330">
    <property type="entry name" value="AGSS FAMILY TRANSPORTER, SODIUM-ALANINE"/>
    <property type="match status" value="1"/>
</dbReference>
<comment type="similarity">
    <text evidence="2 9">Belongs to the alanine or glycine:cation symporter (AGCS) (TC 2.A.25) family.</text>
</comment>
<dbReference type="InterPro" id="IPR001463">
    <property type="entry name" value="Na/Ala_symport"/>
</dbReference>
<keyword evidence="8 9" id="KW-0472">Membrane</keyword>
<dbReference type="Proteomes" id="UP000319142">
    <property type="component" value="Unassembled WGS sequence"/>
</dbReference>
<feature type="transmembrane region" description="Helical" evidence="9">
    <location>
        <begin position="12"/>
        <end position="38"/>
    </location>
</feature>
<feature type="transmembrane region" description="Helical" evidence="9">
    <location>
        <begin position="382"/>
        <end position="401"/>
    </location>
</feature>
<evidence type="ECO:0000256" key="2">
    <source>
        <dbReference type="ARBA" id="ARBA00009261"/>
    </source>
</evidence>
<organism evidence="10 11">
    <name type="scientific">Marinobacter vinifirmus</name>
    <dbReference type="NCBI Taxonomy" id="355591"/>
    <lineage>
        <taxon>Bacteria</taxon>
        <taxon>Pseudomonadati</taxon>
        <taxon>Pseudomonadota</taxon>
        <taxon>Gammaproteobacteria</taxon>
        <taxon>Pseudomonadales</taxon>
        <taxon>Marinobacteraceae</taxon>
        <taxon>Marinobacter</taxon>
    </lineage>
</organism>
<dbReference type="EMBL" id="VMRX01000001">
    <property type="protein sequence ID" value="TVT36303.1"/>
    <property type="molecule type" value="Genomic_DNA"/>
</dbReference>
<evidence type="ECO:0000313" key="10">
    <source>
        <dbReference type="EMBL" id="TVT36303.1"/>
    </source>
</evidence>
<evidence type="ECO:0000256" key="4">
    <source>
        <dbReference type="ARBA" id="ARBA00022475"/>
    </source>
</evidence>
<feature type="transmembrane region" description="Helical" evidence="9">
    <location>
        <begin position="413"/>
        <end position="436"/>
    </location>
</feature>
<keyword evidence="5 9" id="KW-0812">Transmembrane</keyword>
<keyword evidence="4" id="KW-1003">Cell membrane</keyword>
<evidence type="ECO:0000256" key="8">
    <source>
        <dbReference type="ARBA" id="ARBA00023136"/>
    </source>
</evidence>
<sequence>MTAIVDFLNSILWGYVLVYGLLAVGVFFTIRLGFLQFINFGEMVRAIRGSRESDVHGISPFQALCTSLASRVGTGNLAGVAVALYLGGAGAIFWMWMVALVGMATGYAESTLAQLYKVRDGKGQYRGGPAVYIAKGLKAPWAAAIFAVCLIISFGLVFNAVQANSIADAMEGAFGTPKLGVGIAIAFFAGIVIFGGLRKIVRFAEFVVPFMAGAYVLLALIVMAMNITEVPGILAMIVKSAFGLEEAAGGAAGSITAAMLNGIKRGLFSNEAGMGSAPNIAATATPAPHHPSSQGLVQAFGVFIDTIIVCTATAVMILLAGVLEPGSGVTGTQLTQQAMAVHLGDFGGYFIAIAILFFAFTSIVANYTYAENALVYLKGGNTLGLTILRLAALGMVVWGGYEAVVTVFNAADASMGLMATINLIAIVLLSGTVVKLTKDYLAQRKQGLVPHFKSKDYPELHEKIDSNIWH</sequence>
<keyword evidence="9" id="KW-0997">Cell inner membrane</keyword>
<feature type="transmembrane region" description="Helical" evidence="9">
    <location>
        <begin position="179"/>
        <end position="197"/>
    </location>
</feature>
<feature type="transmembrane region" description="Helical" evidence="9">
    <location>
        <begin position="349"/>
        <end position="370"/>
    </location>
</feature>
<dbReference type="NCBIfam" id="TIGR00835">
    <property type="entry name" value="agcS"/>
    <property type="match status" value="1"/>
</dbReference>
<keyword evidence="7 9" id="KW-1133">Transmembrane helix</keyword>
<dbReference type="PROSITE" id="PS00873">
    <property type="entry name" value="NA_ALANINE_SYMP"/>
    <property type="match status" value="1"/>
</dbReference>
<feature type="transmembrane region" description="Helical" evidence="9">
    <location>
        <begin position="77"/>
        <end position="97"/>
    </location>
</feature>
<comment type="caution">
    <text evidence="10">The sequence shown here is derived from an EMBL/GenBank/DDBJ whole genome shotgun (WGS) entry which is preliminary data.</text>
</comment>
<dbReference type="Gene3D" id="1.20.1740.10">
    <property type="entry name" value="Amino acid/polyamine transporter I"/>
    <property type="match status" value="1"/>
</dbReference>
<evidence type="ECO:0000256" key="5">
    <source>
        <dbReference type="ARBA" id="ARBA00022692"/>
    </source>
</evidence>
<keyword evidence="6 9" id="KW-0769">Symport</keyword>
<dbReference type="RefSeq" id="WP_273131575.1">
    <property type="nucleotide sequence ID" value="NZ_VMRX01000001.1"/>
</dbReference>
<comment type="subcellular location">
    <subcellularLocation>
        <location evidence="9">Cell inner membrane</location>
        <topology evidence="9">Multi-pass membrane protein</topology>
    </subcellularLocation>
    <subcellularLocation>
        <location evidence="1">Cell membrane</location>
        <topology evidence="1">Multi-pass membrane protein</topology>
    </subcellularLocation>
</comment>
<reference evidence="10 11" key="1">
    <citation type="submission" date="2019-07" db="EMBL/GenBank/DDBJ databases">
        <title>The pathways for chlorine oxyanion respiration interact through the shared metabolite chlorate.</title>
        <authorList>
            <person name="Barnum T.P."/>
            <person name="Cheng Y."/>
            <person name="Hill K.A."/>
            <person name="Lucas L.N."/>
            <person name="Carlson H.K."/>
            <person name="Coates J.D."/>
        </authorList>
    </citation>
    <scope>NUCLEOTIDE SEQUENCE [LARGE SCALE GENOMIC DNA]</scope>
    <source>
        <strain evidence="10">UCB</strain>
    </source>
</reference>
<evidence type="ECO:0000256" key="9">
    <source>
        <dbReference type="RuleBase" id="RU363064"/>
    </source>
</evidence>
<dbReference type="PRINTS" id="PR00175">
    <property type="entry name" value="NAALASMPORT"/>
</dbReference>
<keyword evidence="3 9" id="KW-0813">Transport</keyword>
<dbReference type="GO" id="GO:0005886">
    <property type="term" value="C:plasma membrane"/>
    <property type="evidence" value="ECO:0007669"/>
    <property type="project" value="UniProtKB-SubCell"/>
</dbReference>
<feature type="transmembrane region" description="Helical" evidence="9">
    <location>
        <begin position="299"/>
        <end position="323"/>
    </location>
</feature>
<feature type="transmembrane region" description="Helical" evidence="9">
    <location>
        <begin position="203"/>
        <end position="227"/>
    </location>
</feature>
<gene>
    <name evidence="10" type="ORF">FHK81_01155</name>
</gene>
<evidence type="ECO:0000256" key="3">
    <source>
        <dbReference type="ARBA" id="ARBA00022448"/>
    </source>
</evidence>
<proteinExistence type="inferred from homology"/>
<evidence type="ECO:0000256" key="1">
    <source>
        <dbReference type="ARBA" id="ARBA00004651"/>
    </source>
</evidence>
<accession>A0A558BIG3</accession>
<dbReference type="Pfam" id="PF01235">
    <property type="entry name" value="Na_Ala_symp"/>
    <property type="match status" value="1"/>
</dbReference>
<dbReference type="GO" id="GO:0005283">
    <property type="term" value="F:amino acid:sodium symporter activity"/>
    <property type="evidence" value="ECO:0007669"/>
    <property type="project" value="InterPro"/>
</dbReference>
<evidence type="ECO:0000256" key="7">
    <source>
        <dbReference type="ARBA" id="ARBA00022989"/>
    </source>
</evidence>
<dbReference type="AlphaFoldDB" id="A0A558BIG3"/>
<dbReference type="PANTHER" id="PTHR30330:SF1">
    <property type="entry name" value="AMINO-ACID CARRIER PROTEIN ALST"/>
    <property type="match status" value="1"/>
</dbReference>
<evidence type="ECO:0000256" key="6">
    <source>
        <dbReference type="ARBA" id="ARBA00022847"/>
    </source>
</evidence>